<accession>A0A6C7DW49</accession>
<feature type="region of interest" description="Disordered" evidence="1">
    <location>
        <begin position="39"/>
        <end position="111"/>
    </location>
</feature>
<sequence length="580" mass="60947">MKQHTPNAARHDSNPRLRLLSVPVLLSFALAAGACSSNGITAPETTTTAAPTSTPITGAPPASTPTSTAPDTVVDNTASTDTSLAPERTTPPISTQTDQPDADSQSDTDGERAHADIVADFFAELDAENFTGTVMATTPDGVYSAGFGAADRSAGVDNDVDTVYDIGSLTKQFTAAAIVRLEMDGLLSVDDNIGQYVDGLTPEQSEITLHQLLTHTSGVPHGLGPDDEVIGLADYIERVANSEFPASPVGEYAYSNVGYSLLGAVVEAVTGGSYEAYLRDALFLPAGMLHTGYVLADWTDATIAVGYVGDEVFGRPNEQPWAVDGPGWNLRANGGLLSTMPDLHRWDAALRGDEILDADAKAKLFAPHVEVAGGDGAHSGYGWNVVPFDDGTTLITHVGGNGVFFADFYRFVDHGITISIASNVADPLAFDVGGGLASMLLPELFADGVCELDPTPVDAAAGFDLVADFPDTPAGRAMDNWIQLVLSDSSSDADDRSMLVDYVKQSIGDGFIDELGSETVADMITSLQDTLDGFDLDRIHQEDDTTFHVVVADPDGNDAVISTRLDATSHPRVDCIGVFV</sequence>
<feature type="compositionally biased region" description="Low complexity" evidence="1">
    <location>
        <begin position="41"/>
        <end position="72"/>
    </location>
</feature>
<protein>
    <submittedName>
        <fullName evidence="4">Peptidase S12 family protein</fullName>
    </submittedName>
</protein>
<dbReference type="KEGG" id="aym:YM304_05400"/>
<dbReference type="InterPro" id="IPR012338">
    <property type="entry name" value="Beta-lactam/transpept-like"/>
</dbReference>
<dbReference type="SUPFAM" id="SSF56601">
    <property type="entry name" value="beta-lactamase/transpeptidase-like"/>
    <property type="match status" value="1"/>
</dbReference>
<dbReference type="RefSeq" id="WP_015440102.1">
    <property type="nucleotide sequence ID" value="NC_020520.1"/>
</dbReference>
<keyword evidence="5" id="KW-1185">Reference proteome</keyword>
<dbReference type="AlphaFoldDB" id="A0A6C7DW49"/>
<feature type="domain" description="Beta-lactamase-related" evidence="3">
    <location>
        <begin position="120"/>
        <end position="429"/>
    </location>
</feature>
<feature type="chain" id="PRO_5025622938" evidence="2">
    <location>
        <begin position="35"/>
        <end position="580"/>
    </location>
</feature>
<evidence type="ECO:0000259" key="3">
    <source>
        <dbReference type="Pfam" id="PF00144"/>
    </source>
</evidence>
<proteinExistence type="predicted"/>
<dbReference type="Pfam" id="PF00144">
    <property type="entry name" value="Beta-lactamase"/>
    <property type="match status" value="1"/>
</dbReference>
<keyword evidence="2" id="KW-0732">Signal</keyword>
<dbReference type="InterPro" id="IPR050491">
    <property type="entry name" value="AmpC-like"/>
</dbReference>
<reference evidence="4 5" key="1">
    <citation type="journal article" date="2013" name="Int. J. Syst. Evol. Microbiol.">
        <title>Ilumatobacter nonamiense sp. nov. and Ilumatobacter coccineum sp. nov., isolated from seashore sand.</title>
        <authorList>
            <person name="Matsumoto A."/>
            <person name="Kasai H."/>
            <person name="Matsuo Y."/>
            <person name="Shizuri Y."/>
            <person name="Ichikawa N."/>
            <person name="Fujita N."/>
            <person name="Omura S."/>
            <person name="Takahashi Y."/>
        </authorList>
    </citation>
    <scope>NUCLEOTIDE SEQUENCE [LARGE SCALE GENOMIC DNA]</scope>
    <source>
        <strain evidence="5">NBRC 103263 / KCTC 29153 / YM16-304</strain>
    </source>
</reference>
<evidence type="ECO:0000313" key="4">
    <source>
        <dbReference type="EMBL" id="BAN00854.1"/>
    </source>
</evidence>
<dbReference type="EMBL" id="AP012057">
    <property type="protein sequence ID" value="BAN00854.1"/>
    <property type="molecule type" value="Genomic_DNA"/>
</dbReference>
<evidence type="ECO:0000256" key="2">
    <source>
        <dbReference type="SAM" id="SignalP"/>
    </source>
</evidence>
<feature type="signal peptide" evidence="2">
    <location>
        <begin position="1"/>
        <end position="34"/>
    </location>
</feature>
<dbReference type="Gene3D" id="3.40.710.10">
    <property type="entry name" value="DD-peptidase/beta-lactamase superfamily"/>
    <property type="match status" value="1"/>
</dbReference>
<evidence type="ECO:0000256" key="1">
    <source>
        <dbReference type="SAM" id="MobiDB-lite"/>
    </source>
</evidence>
<dbReference type="Proteomes" id="UP000011863">
    <property type="component" value="Chromosome"/>
</dbReference>
<organism evidence="4 5">
    <name type="scientific">Ilumatobacter coccineus (strain NBRC 103263 / KCTC 29153 / YM16-304)</name>
    <dbReference type="NCBI Taxonomy" id="1313172"/>
    <lineage>
        <taxon>Bacteria</taxon>
        <taxon>Bacillati</taxon>
        <taxon>Actinomycetota</taxon>
        <taxon>Acidimicrobiia</taxon>
        <taxon>Acidimicrobiales</taxon>
        <taxon>Ilumatobacteraceae</taxon>
        <taxon>Ilumatobacter</taxon>
    </lineage>
</organism>
<dbReference type="OrthoDB" id="9809635at2"/>
<dbReference type="PANTHER" id="PTHR46825">
    <property type="entry name" value="D-ALANYL-D-ALANINE-CARBOXYPEPTIDASE/ENDOPEPTIDASE AMPH"/>
    <property type="match status" value="1"/>
</dbReference>
<gene>
    <name evidence="4" type="ORF">YM304_05400</name>
</gene>
<dbReference type="PROSITE" id="PS51257">
    <property type="entry name" value="PROKAR_LIPOPROTEIN"/>
    <property type="match status" value="1"/>
</dbReference>
<feature type="compositionally biased region" description="Polar residues" evidence="1">
    <location>
        <begin position="74"/>
        <end position="83"/>
    </location>
</feature>
<dbReference type="InterPro" id="IPR001466">
    <property type="entry name" value="Beta-lactam-related"/>
</dbReference>
<dbReference type="PANTHER" id="PTHR46825:SF9">
    <property type="entry name" value="BETA-LACTAMASE-RELATED DOMAIN-CONTAINING PROTEIN"/>
    <property type="match status" value="1"/>
</dbReference>
<evidence type="ECO:0000313" key="5">
    <source>
        <dbReference type="Proteomes" id="UP000011863"/>
    </source>
</evidence>
<name>A0A6C7DW49_ILUCY</name>